<feature type="transmembrane region" description="Helical" evidence="2">
    <location>
        <begin position="46"/>
        <end position="66"/>
    </location>
</feature>
<keyword evidence="2" id="KW-0812">Transmembrane</keyword>
<keyword evidence="4" id="KW-1185">Reference proteome</keyword>
<dbReference type="PANTHER" id="PTHR45711">
    <property type="entry name" value="CHLORIDE CHANNEL PROTEIN"/>
    <property type="match status" value="1"/>
</dbReference>
<protein>
    <submittedName>
        <fullName evidence="3">Chloride channel, core</fullName>
    </submittedName>
</protein>
<proteinExistence type="predicted"/>
<evidence type="ECO:0000256" key="1">
    <source>
        <dbReference type="ARBA" id="ARBA00023065"/>
    </source>
</evidence>
<keyword evidence="1" id="KW-0406">Ion transport</keyword>
<dbReference type="EMBL" id="FWEW01001418">
    <property type="protein sequence ID" value="SLM37175.1"/>
    <property type="molecule type" value="Genomic_DNA"/>
</dbReference>
<dbReference type="GO" id="GO:0005247">
    <property type="term" value="F:voltage-gated chloride channel activity"/>
    <property type="evidence" value="ECO:0007669"/>
    <property type="project" value="TreeGrafter"/>
</dbReference>
<sequence length="178" mass="19480">MGYCKTNVFWNSEACCTARKPLVSWDITGESCEAWHTWTFRYWGAYGIYVGFAPLFGIIAASATMLTKRALPAAAPGHDHKNDNVTAGGPQGVVGKTMYMAAGSGIPEIETILSGLLFRTSSISKFLQSRHSGQPSRLRLACVLRKKGRLCTFRPASHIWWACPCQTTVTMDGDERAA</sequence>
<dbReference type="GO" id="GO:0005794">
    <property type="term" value="C:Golgi apparatus"/>
    <property type="evidence" value="ECO:0007669"/>
    <property type="project" value="TreeGrafter"/>
</dbReference>
<dbReference type="AlphaFoldDB" id="A0A1W5D2C1"/>
<reference evidence="4" key="1">
    <citation type="submission" date="2017-03" db="EMBL/GenBank/DDBJ databases">
        <authorList>
            <person name="Sharma R."/>
            <person name="Thines M."/>
        </authorList>
    </citation>
    <scope>NUCLEOTIDE SEQUENCE [LARGE SCALE GENOMIC DNA]</scope>
</reference>
<evidence type="ECO:0000256" key="2">
    <source>
        <dbReference type="SAM" id="Phobius"/>
    </source>
</evidence>
<evidence type="ECO:0000313" key="3">
    <source>
        <dbReference type="EMBL" id="SLM37175.1"/>
    </source>
</evidence>
<name>A0A1W5D2C1_9LECA</name>
<dbReference type="PANTHER" id="PTHR45711:SF3">
    <property type="entry name" value="CLC CHANNEL"/>
    <property type="match status" value="1"/>
</dbReference>
<organism evidence="3 4">
    <name type="scientific">Lasallia pustulata</name>
    <dbReference type="NCBI Taxonomy" id="136370"/>
    <lineage>
        <taxon>Eukaryota</taxon>
        <taxon>Fungi</taxon>
        <taxon>Dikarya</taxon>
        <taxon>Ascomycota</taxon>
        <taxon>Pezizomycotina</taxon>
        <taxon>Lecanoromycetes</taxon>
        <taxon>OSLEUM clade</taxon>
        <taxon>Umbilicariomycetidae</taxon>
        <taxon>Umbilicariales</taxon>
        <taxon>Umbilicariaceae</taxon>
        <taxon>Lasallia</taxon>
    </lineage>
</organism>
<accession>A0A1W5D2C1</accession>
<evidence type="ECO:0000313" key="4">
    <source>
        <dbReference type="Proteomes" id="UP000192927"/>
    </source>
</evidence>
<keyword evidence="1" id="KW-0813">Transport</keyword>
<keyword evidence="2" id="KW-0472">Membrane</keyword>
<keyword evidence="2" id="KW-1133">Transmembrane helix</keyword>
<dbReference type="GO" id="GO:0005886">
    <property type="term" value="C:plasma membrane"/>
    <property type="evidence" value="ECO:0007669"/>
    <property type="project" value="TreeGrafter"/>
</dbReference>
<dbReference type="GO" id="GO:0005769">
    <property type="term" value="C:early endosome"/>
    <property type="evidence" value="ECO:0007669"/>
    <property type="project" value="TreeGrafter"/>
</dbReference>
<dbReference type="Proteomes" id="UP000192927">
    <property type="component" value="Unassembled WGS sequence"/>
</dbReference>